<evidence type="ECO:0000313" key="4">
    <source>
        <dbReference type="Proteomes" id="UP001165368"/>
    </source>
</evidence>
<organism evidence="3 4">
    <name type="scientific">Arthrobacter hankyongi</name>
    <dbReference type="NCBI Taxonomy" id="2904801"/>
    <lineage>
        <taxon>Bacteria</taxon>
        <taxon>Bacillati</taxon>
        <taxon>Actinomycetota</taxon>
        <taxon>Actinomycetes</taxon>
        <taxon>Micrococcales</taxon>
        <taxon>Micrococcaceae</taxon>
        <taxon>Arthrobacter</taxon>
    </lineage>
</organism>
<dbReference type="PROSITE" id="PS51480">
    <property type="entry name" value="DHAL"/>
    <property type="match status" value="1"/>
</dbReference>
<comment type="caution">
    <text evidence="3">The sequence shown here is derived from an EMBL/GenBank/DDBJ whole genome shotgun (WGS) entry which is preliminary data.</text>
</comment>
<dbReference type="Proteomes" id="UP001165368">
    <property type="component" value="Unassembled WGS sequence"/>
</dbReference>
<accession>A0ABS9L6P1</accession>
<evidence type="ECO:0000256" key="1">
    <source>
        <dbReference type="SAM" id="MobiDB-lite"/>
    </source>
</evidence>
<dbReference type="InterPro" id="IPR004007">
    <property type="entry name" value="DhaL_dom"/>
</dbReference>
<feature type="domain" description="DhaL" evidence="2">
    <location>
        <begin position="10"/>
        <end position="208"/>
    </location>
</feature>
<name>A0ABS9L6P1_9MICC</name>
<dbReference type="Pfam" id="PF02734">
    <property type="entry name" value="Dak2"/>
    <property type="match status" value="1"/>
</dbReference>
<proteinExistence type="predicted"/>
<dbReference type="InterPro" id="IPR050270">
    <property type="entry name" value="DegV_domain_contain"/>
</dbReference>
<gene>
    <name evidence="3" type="ORF">LVY72_10515</name>
</gene>
<dbReference type="RefSeq" id="WP_237820564.1">
    <property type="nucleotide sequence ID" value="NZ_JAKLTQ010000006.1"/>
</dbReference>
<keyword evidence="4" id="KW-1185">Reference proteome</keyword>
<dbReference type="SUPFAM" id="SSF101473">
    <property type="entry name" value="DhaL-like"/>
    <property type="match status" value="1"/>
</dbReference>
<dbReference type="Gene3D" id="1.25.40.340">
    <property type="match status" value="1"/>
</dbReference>
<dbReference type="Pfam" id="PF21645">
    <property type="entry name" value="FakA-like_M"/>
    <property type="match status" value="1"/>
</dbReference>
<dbReference type="EMBL" id="JAKLTQ010000006">
    <property type="protein sequence ID" value="MCG2622350.1"/>
    <property type="molecule type" value="Genomic_DNA"/>
</dbReference>
<evidence type="ECO:0000259" key="2">
    <source>
        <dbReference type="PROSITE" id="PS51480"/>
    </source>
</evidence>
<reference evidence="3" key="1">
    <citation type="submission" date="2022-01" db="EMBL/GenBank/DDBJ databases">
        <authorList>
            <person name="Jo J.-H."/>
            <person name="Im W.-T."/>
        </authorList>
    </citation>
    <scope>NUCLEOTIDE SEQUENCE</scope>
    <source>
        <strain evidence="3">I2-34</strain>
    </source>
</reference>
<dbReference type="PANTHER" id="PTHR33434">
    <property type="entry name" value="DEGV DOMAIN-CONTAINING PROTEIN DR_1986-RELATED"/>
    <property type="match status" value="1"/>
</dbReference>
<feature type="region of interest" description="Disordered" evidence="1">
    <location>
        <begin position="313"/>
        <end position="337"/>
    </location>
</feature>
<sequence>MQTKIAANAQALKRWLGKSEEVLGNHSDRLNAINIFPVADGDTGTNLYLTVRSASRAVAQLPTTDVGELLAEAGRAAMEEARGNSGTLFSVFLAALADPLHGTTRLTGPLLAAALERAEIRCWSALSEPVPGTMLSVIAAATRAANSADAARNQDHSNHGLARTLNAVVAAALEAVVETEGQLDPLSDAHIVDAGAVGFLLILDALRASALGEELQPELLEGLHGYGVQAPHIHLDHQSEGMEVMCTINLSPLDAATLRLQLDELGDSVILSAVTEVPEGYRWRVHVHVPDPEAALAAIRRFGEPAHLSVTTLSAPDDGPDRAADPASTCGAGNADE</sequence>
<dbReference type="InterPro" id="IPR036117">
    <property type="entry name" value="DhaL_dom_sf"/>
</dbReference>
<dbReference type="SMART" id="SM01120">
    <property type="entry name" value="Dak2"/>
    <property type="match status" value="1"/>
</dbReference>
<dbReference type="PANTHER" id="PTHR33434:SF4">
    <property type="entry name" value="PHOSPHATASE PROTEIN"/>
    <property type="match status" value="1"/>
</dbReference>
<evidence type="ECO:0000313" key="3">
    <source>
        <dbReference type="EMBL" id="MCG2622350.1"/>
    </source>
</evidence>
<protein>
    <submittedName>
        <fullName evidence="3">DAK2 domain-containing protein</fullName>
    </submittedName>
</protein>
<dbReference type="InterPro" id="IPR048394">
    <property type="entry name" value="FakA-like_M"/>
</dbReference>